<comment type="caution">
    <text evidence="1">The sequence shown here is derived from an EMBL/GenBank/DDBJ whole genome shotgun (WGS) entry which is preliminary data.</text>
</comment>
<gene>
    <name evidence="1" type="ORF">H9716_12425</name>
</gene>
<evidence type="ECO:0000313" key="1">
    <source>
        <dbReference type="EMBL" id="HJB08646.1"/>
    </source>
</evidence>
<dbReference type="Proteomes" id="UP000886804">
    <property type="component" value="Unassembled WGS sequence"/>
</dbReference>
<accession>A0A9D2RMM8</accession>
<sequence>MLRNELEEIKREHPDGLEIQTGSCRFCGQMAQIETLLPWPQEKLDEAATEMCKCGAAQNYASRKKRVEKAKRTIERQFGKYLLGTAVELLKTAVDLIEEDLIDSLTLDAGNGLKAKISITRKGSIKVEKTETRKEAQEA</sequence>
<dbReference type="EMBL" id="DWYS01000145">
    <property type="protein sequence ID" value="HJB08646.1"/>
    <property type="molecule type" value="Genomic_DNA"/>
</dbReference>
<proteinExistence type="predicted"/>
<reference evidence="1" key="2">
    <citation type="submission" date="2021-04" db="EMBL/GenBank/DDBJ databases">
        <authorList>
            <person name="Gilroy R."/>
        </authorList>
    </citation>
    <scope>NUCLEOTIDE SEQUENCE</scope>
    <source>
        <strain evidence="1">CHK188-4685</strain>
    </source>
</reference>
<evidence type="ECO:0000313" key="2">
    <source>
        <dbReference type="Proteomes" id="UP000886804"/>
    </source>
</evidence>
<name>A0A9D2RMM8_9FIRM</name>
<reference evidence="1" key="1">
    <citation type="journal article" date="2021" name="PeerJ">
        <title>Extensive microbial diversity within the chicken gut microbiome revealed by metagenomics and culture.</title>
        <authorList>
            <person name="Gilroy R."/>
            <person name="Ravi A."/>
            <person name="Getino M."/>
            <person name="Pursley I."/>
            <person name="Horton D.L."/>
            <person name="Alikhan N.F."/>
            <person name="Baker D."/>
            <person name="Gharbi K."/>
            <person name="Hall N."/>
            <person name="Watson M."/>
            <person name="Adriaenssens E.M."/>
            <person name="Foster-Nyarko E."/>
            <person name="Jarju S."/>
            <person name="Secka A."/>
            <person name="Antonio M."/>
            <person name="Oren A."/>
            <person name="Chaudhuri R.R."/>
            <person name="La Ragione R."/>
            <person name="Hildebrand F."/>
            <person name="Pallen M.J."/>
        </authorList>
    </citation>
    <scope>NUCLEOTIDE SEQUENCE</scope>
    <source>
        <strain evidence="1">CHK188-4685</strain>
    </source>
</reference>
<organism evidence="1 2">
    <name type="scientific">Candidatus Enterocloster faecavium</name>
    <dbReference type="NCBI Taxonomy" id="2838560"/>
    <lineage>
        <taxon>Bacteria</taxon>
        <taxon>Bacillati</taxon>
        <taxon>Bacillota</taxon>
        <taxon>Clostridia</taxon>
        <taxon>Lachnospirales</taxon>
        <taxon>Lachnospiraceae</taxon>
        <taxon>Enterocloster</taxon>
    </lineage>
</organism>
<dbReference type="AlphaFoldDB" id="A0A9D2RMM8"/>
<protein>
    <submittedName>
        <fullName evidence="1">Uncharacterized protein</fullName>
    </submittedName>
</protein>